<dbReference type="GO" id="GO:0009236">
    <property type="term" value="P:cobalamin biosynthetic process"/>
    <property type="evidence" value="ECO:0007669"/>
    <property type="project" value="InterPro"/>
</dbReference>
<name>A0AAD3RSH5_9RHOB</name>
<accession>A0AAD3RSH5</accession>
<dbReference type="EMBL" id="BSFH01000005">
    <property type="protein sequence ID" value="GLK62776.1"/>
    <property type="molecule type" value="Genomic_DNA"/>
</dbReference>
<evidence type="ECO:0000259" key="1">
    <source>
        <dbReference type="Pfam" id="PF01890"/>
    </source>
</evidence>
<evidence type="ECO:0000313" key="2">
    <source>
        <dbReference type="EMBL" id="GLK62776.1"/>
    </source>
</evidence>
<sequence>MELAMRVAGIGFRKAATLAALREALTRAGPAEALATTPAKAQAAPIRALAAETGLPLIAVEVAGIATPTQSPRILARHGTGSLAEAAALAALGPGARIIAPRVISQDGTATAAIAEGDPA</sequence>
<reference evidence="2" key="1">
    <citation type="journal article" date="2014" name="Int. J. Syst. Evol. Microbiol.">
        <title>Complete genome sequence of Corynebacterium casei LMG S-19264T (=DSM 44701T), isolated from a smear-ripened cheese.</title>
        <authorList>
            <consortium name="US DOE Joint Genome Institute (JGI-PGF)"/>
            <person name="Walter F."/>
            <person name="Albersmeier A."/>
            <person name="Kalinowski J."/>
            <person name="Ruckert C."/>
        </authorList>
    </citation>
    <scope>NUCLEOTIDE SEQUENCE</scope>
    <source>
        <strain evidence="2">VKM B-2222</strain>
    </source>
</reference>
<dbReference type="SUPFAM" id="SSF159664">
    <property type="entry name" value="CobE/GbiG C-terminal domain-like"/>
    <property type="match status" value="1"/>
</dbReference>
<keyword evidence="2" id="KW-0808">Transferase</keyword>
<dbReference type="InterPro" id="IPR002750">
    <property type="entry name" value="CobE/GbiG_C"/>
</dbReference>
<feature type="domain" description="CobE/GbiG C-terminal" evidence="1">
    <location>
        <begin position="7"/>
        <end position="115"/>
    </location>
</feature>
<keyword evidence="2" id="KW-0489">Methyltransferase</keyword>
<dbReference type="InterPro" id="IPR036518">
    <property type="entry name" value="CobE/GbiG_C_sf"/>
</dbReference>
<reference evidence="2" key="2">
    <citation type="submission" date="2023-01" db="EMBL/GenBank/DDBJ databases">
        <authorList>
            <person name="Sun Q."/>
            <person name="Evtushenko L."/>
        </authorList>
    </citation>
    <scope>NUCLEOTIDE SEQUENCE</scope>
    <source>
        <strain evidence="2">VKM B-2222</strain>
    </source>
</reference>
<dbReference type="GO" id="GO:0008168">
    <property type="term" value="F:methyltransferase activity"/>
    <property type="evidence" value="ECO:0007669"/>
    <property type="project" value="UniProtKB-KW"/>
</dbReference>
<keyword evidence="3" id="KW-1185">Reference proteome</keyword>
<protein>
    <submittedName>
        <fullName evidence="2">Precorrin methylase</fullName>
    </submittedName>
</protein>
<gene>
    <name evidence="2" type="primary">cobE</name>
    <name evidence="2" type="ORF">GCM10017635_02440</name>
</gene>
<dbReference type="Proteomes" id="UP001143349">
    <property type="component" value="Unassembled WGS sequence"/>
</dbReference>
<comment type="caution">
    <text evidence="2">The sequence shown here is derived from an EMBL/GenBank/DDBJ whole genome shotgun (WGS) entry which is preliminary data.</text>
</comment>
<organism evidence="2 3">
    <name type="scientific">Paracoccus kondratievae</name>
    <dbReference type="NCBI Taxonomy" id="135740"/>
    <lineage>
        <taxon>Bacteria</taxon>
        <taxon>Pseudomonadati</taxon>
        <taxon>Pseudomonadota</taxon>
        <taxon>Alphaproteobacteria</taxon>
        <taxon>Rhodobacterales</taxon>
        <taxon>Paracoccaceae</taxon>
        <taxon>Paracoccus</taxon>
    </lineage>
</organism>
<dbReference type="GO" id="GO:0032259">
    <property type="term" value="P:methylation"/>
    <property type="evidence" value="ECO:0007669"/>
    <property type="project" value="UniProtKB-KW"/>
</dbReference>
<dbReference type="Pfam" id="PF01890">
    <property type="entry name" value="CbiG_C"/>
    <property type="match status" value="1"/>
</dbReference>
<evidence type="ECO:0000313" key="3">
    <source>
        <dbReference type="Proteomes" id="UP001143349"/>
    </source>
</evidence>
<proteinExistence type="predicted"/>
<dbReference type="AlphaFoldDB" id="A0AAD3RSH5"/>
<dbReference type="Gene3D" id="3.30.420.180">
    <property type="entry name" value="CobE/GbiG C-terminal domain"/>
    <property type="match status" value="1"/>
</dbReference>